<organism evidence="1 2">
    <name type="scientific">Lactiplantibacillus pentosus</name>
    <name type="common">Lactobacillus pentosus</name>
    <dbReference type="NCBI Taxonomy" id="1589"/>
    <lineage>
        <taxon>Bacteria</taxon>
        <taxon>Bacillati</taxon>
        <taxon>Bacillota</taxon>
        <taxon>Bacilli</taxon>
        <taxon>Lactobacillales</taxon>
        <taxon>Lactobacillaceae</taxon>
        <taxon>Lactiplantibacillus</taxon>
    </lineage>
</organism>
<protein>
    <submittedName>
        <fullName evidence="1">Uncharacterized protein</fullName>
    </submittedName>
</protein>
<sequence>MTAIFTIYSHGKPTKLDLTNVSNISRIELFSEYFVIRRIKGPSSIIHHNVGPLVRYISESEFVRLLTYLEHKGVRVLYGRETTELYDNSYAGGHHEIF</sequence>
<accession>A0AB37RLM7</accession>
<evidence type="ECO:0000313" key="2">
    <source>
        <dbReference type="Proteomes" id="UP000281061"/>
    </source>
</evidence>
<gene>
    <name evidence="1" type="ORF">D6U17_00025</name>
</gene>
<dbReference type="EMBL" id="RDCL01000001">
    <property type="protein sequence ID" value="RMW57655.1"/>
    <property type="molecule type" value="Genomic_DNA"/>
</dbReference>
<name>A0AB37RLM7_LACPE</name>
<evidence type="ECO:0000313" key="1">
    <source>
        <dbReference type="EMBL" id="RMW57655.1"/>
    </source>
</evidence>
<dbReference type="AlphaFoldDB" id="A0AB37RLM7"/>
<dbReference type="Proteomes" id="UP000281061">
    <property type="component" value="Unassembled WGS sequence"/>
</dbReference>
<comment type="caution">
    <text evidence="1">The sequence shown here is derived from an EMBL/GenBank/DDBJ whole genome shotgun (WGS) entry which is preliminary data.</text>
</comment>
<reference evidence="1 2" key="1">
    <citation type="submission" date="2018-10" db="EMBL/GenBank/DDBJ databases">
        <title>Genome sequences of five Lactobacillus pentosus strains isolated from brines of traditionally fermented spanish-style green table olives and differences between them.</title>
        <authorList>
            <person name="Jimenez Diaz R."/>
        </authorList>
    </citation>
    <scope>NUCLEOTIDE SEQUENCE [LARGE SCALE GENOMIC DNA]</scope>
    <source>
        <strain evidence="1 2">IG8</strain>
    </source>
</reference>
<proteinExistence type="predicted"/>